<reference evidence="2 3" key="1">
    <citation type="submission" date="2019-08" db="EMBL/GenBank/DDBJ databases">
        <title>Genomes of Subsaximicrobium wynnwilliamsii strains.</title>
        <authorList>
            <person name="Bowman J.P."/>
        </authorList>
    </citation>
    <scope>NUCLEOTIDE SEQUENCE [LARGE SCALE GENOMIC DNA]</scope>
    <source>
        <strain evidence="2 3">2-80-2</strain>
    </source>
</reference>
<name>A0A5C6ZHU6_9FLAO</name>
<dbReference type="Proteomes" id="UP000321578">
    <property type="component" value="Unassembled WGS sequence"/>
</dbReference>
<dbReference type="PANTHER" id="PTHR33706:SF1">
    <property type="entry name" value="TPR REPEAT PROTEIN"/>
    <property type="match status" value="1"/>
</dbReference>
<organism evidence="2 3">
    <name type="scientific">Subsaximicrobium wynnwilliamsii</name>
    <dbReference type="NCBI Taxonomy" id="291179"/>
    <lineage>
        <taxon>Bacteria</taxon>
        <taxon>Pseudomonadati</taxon>
        <taxon>Bacteroidota</taxon>
        <taxon>Flavobacteriia</taxon>
        <taxon>Flavobacteriales</taxon>
        <taxon>Flavobacteriaceae</taxon>
        <taxon>Subsaximicrobium</taxon>
    </lineage>
</organism>
<dbReference type="Gene3D" id="3.90.930.1">
    <property type="match status" value="1"/>
</dbReference>
<keyword evidence="1" id="KW-0732">Signal</keyword>
<evidence type="ECO:0000313" key="2">
    <source>
        <dbReference type="EMBL" id="TXD88502.1"/>
    </source>
</evidence>
<keyword evidence="3" id="KW-1185">Reference proteome</keyword>
<proteinExistence type="predicted"/>
<feature type="signal peptide" evidence="1">
    <location>
        <begin position="1"/>
        <end position="22"/>
    </location>
</feature>
<protein>
    <submittedName>
        <fullName evidence="2">Toxin-antitoxin system YwqK family antitoxin</fullName>
    </submittedName>
</protein>
<dbReference type="PANTHER" id="PTHR33706">
    <property type="entry name" value="MORN VARIANT REPEAT PROTEIN"/>
    <property type="match status" value="1"/>
</dbReference>
<dbReference type="Pfam" id="PF07661">
    <property type="entry name" value="MORN_2"/>
    <property type="match status" value="3"/>
</dbReference>
<evidence type="ECO:0000313" key="3">
    <source>
        <dbReference type="Proteomes" id="UP000321578"/>
    </source>
</evidence>
<dbReference type="SUPFAM" id="SSF82185">
    <property type="entry name" value="Histone H3 K4-specific methyltransferase SET7/9 N-terminal domain"/>
    <property type="match status" value="2"/>
</dbReference>
<sequence length="236" mass="27109">MIKQKKYCLTLIVIFLTLITNAQSLVNQYDEAGKRDGLWSKNFDNTTQPRYEGEFDHGKEIGLFKFYTLKQGKSVLSATKQFNKNNDNADVTFFSSKGKKISEGQMDGKLYVGKWLFYHNKVDAVMSEDFYNDEGQLEGKKTIFYPIGKIAETSHYKAGKLNGVTEVYAETGVLLKQYTYQNDELHGAAKYYDANGKIAAEGVYQHDRKHGIWTYYLDGELEKTIDHTRRSQNPKQ</sequence>
<dbReference type="AlphaFoldDB" id="A0A5C6ZHU6"/>
<comment type="caution">
    <text evidence="2">The sequence shown here is derived from an EMBL/GenBank/DDBJ whole genome shotgun (WGS) entry which is preliminary data.</text>
</comment>
<dbReference type="OrthoDB" id="9785122at2"/>
<dbReference type="InterPro" id="IPR011652">
    <property type="entry name" value="MORN_2"/>
</dbReference>
<evidence type="ECO:0000256" key="1">
    <source>
        <dbReference type="SAM" id="SignalP"/>
    </source>
</evidence>
<feature type="chain" id="PRO_5022873972" evidence="1">
    <location>
        <begin position="23"/>
        <end position="236"/>
    </location>
</feature>
<gene>
    <name evidence="2" type="ORF">ESY86_12210</name>
</gene>
<dbReference type="EMBL" id="VORO01000013">
    <property type="protein sequence ID" value="TXD88502.1"/>
    <property type="molecule type" value="Genomic_DNA"/>
</dbReference>
<accession>A0A5C6ZHU6</accession>